<keyword evidence="19" id="KW-1185">Reference proteome</keyword>
<dbReference type="FunFam" id="3.40.50.300:FF:000366">
    <property type="entry name" value="GTPase, IMAP family member 2"/>
    <property type="match status" value="2"/>
</dbReference>
<dbReference type="PANTHER" id="PTHR10903:SF62">
    <property type="entry name" value="GTPASE IMAP FAMILY MEMBER 4-LIKE-RELATED"/>
    <property type="match status" value="1"/>
</dbReference>
<dbReference type="CDD" id="cd01852">
    <property type="entry name" value="AIG1"/>
    <property type="match status" value="4"/>
</dbReference>
<evidence type="ECO:0000256" key="12">
    <source>
        <dbReference type="ARBA" id="ARBA00023134"/>
    </source>
</evidence>
<dbReference type="FunFam" id="3.40.50.300:FF:002274">
    <property type="entry name" value="Si:dkeyp-69e1.8"/>
    <property type="match status" value="1"/>
</dbReference>
<dbReference type="GO" id="GO:0005829">
    <property type="term" value="C:cytosol"/>
    <property type="evidence" value="ECO:0007669"/>
    <property type="project" value="UniProtKB-SubCell"/>
</dbReference>
<dbReference type="EMBL" id="AHAT01036235">
    <property type="status" value="NOT_ANNOTATED_CDS"/>
    <property type="molecule type" value="Genomic_DNA"/>
</dbReference>
<keyword evidence="7" id="KW-0677">Repeat</keyword>
<dbReference type="EMBL" id="AHAT01036234">
    <property type="status" value="NOT_ANNOTATED_CDS"/>
    <property type="molecule type" value="Genomic_DNA"/>
</dbReference>
<dbReference type="OMA" id="ANGGGCY"/>
<evidence type="ECO:0000256" key="13">
    <source>
        <dbReference type="ARBA" id="ARBA00056809"/>
    </source>
</evidence>
<evidence type="ECO:0000256" key="5">
    <source>
        <dbReference type="ARBA" id="ARBA00008535"/>
    </source>
</evidence>
<dbReference type="FunFam" id="3.40.50.300:FF:000536">
    <property type="entry name" value="GTPase IMAP family member 8"/>
    <property type="match status" value="1"/>
</dbReference>
<evidence type="ECO:0000256" key="3">
    <source>
        <dbReference type="ARBA" id="ARBA00004514"/>
    </source>
</evidence>
<evidence type="ECO:0000256" key="2">
    <source>
        <dbReference type="ARBA" id="ARBA00004240"/>
    </source>
</evidence>
<comment type="function">
    <text evidence="13">Exerts an anti-apoptotic effect in the immune system and is involved in responses to infections.</text>
</comment>
<dbReference type="Proteomes" id="UP000018468">
    <property type="component" value="Linkage group LG12"/>
</dbReference>
<dbReference type="InterPro" id="IPR006703">
    <property type="entry name" value="G_AIG1"/>
</dbReference>
<keyword evidence="10" id="KW-0333">Golgi apparatus</keyword>
<keyword evidence="9" id="KW-0256">Endoplasmic reticulum</keyword>
<feature type="domain" description="AIG1-type G" evidence="17">
    <location>
        <begin position="224"/>
        <end position="426"/>
    </location>
</feature>
<evidence type="ECO:0000256" key="16">
    <source>
        <dbReference type="SAM" id="MobiDB-lite"/>
    </source>
</evidence>
<dbReference type="AlphaFoldDB" id="W5N1Q1"/>
<dbReference type="InterPro" id="IPR027417">
    <property type="entry name" value="P-loop_NTPase"/>
</dbReference>
<dbReference type="Pfam" id="PF04548">
    <property type="entry name" value="AIG1"/>
    <property type="match status" value="4"/>
</dbReference>
<evidence type="ECO:0000256" key="11">
    <source>
        <dbReference type="ARBA" id="ARBA00023128"/>
    </source>
</evidence>
<evidence type="ECO:0000259" key="17">
    <source>
        <dbReference type="PROSITE" id="PS51720"/>
    </source>
</evidence>
<dbReference type="GO" id="GO:0005794">
    <property type="term" value="C:Golgi apparatus"/>
    <property type="evidence" value="ECO:0007669"/>
    <property type="project" value="UniProtKB-SubCell"/>
</dbReference>
<dbReference type="InParanoid" id="W5N1Q1"/>
<dbReference type="GO" id="GO:0005525">
    <property type="term" value="F:GTP binding"/>
    <property type="evidence" value="ECO:0007669"/>
    <property type="project" value="UniProtKB-KW"/>
</dbReference>
<reference evidence="18" key="2">
    <citation type="submission" date="2025-08" db="UniProtKB">
        <authorList>
            <consortium name="Ensembl"/>
        </authorList>
    </citation>
    <scope>IDENTIFICATION</scope>
</reference>
<keyword evidence="6" id="KW-0963">Cytoplasm</keyword>
<evidence type="ECO:0000256" key="4">
    <source>
        <dbReference type="ARBA" id="ARBA00004555"/>
    </source>
</evidence>
<dbReference type="PROSITE" id="PS51720">
    <property type="entry name" value="G_AIG1"/>
    <property type="match status" value="4"/>
</dbReference>
<evidence type="ECO:0000313" key="19">
    <source>
        <dbReference type="Proteomes" id="UP000018468"/>
    </source>
</evidence>
<evidence type="ECO:0000256" key="1">
    <source>
        <dbReference type="ARBA" id="ARBA00004173"/>
    </source>
</evidence>
<feature type="domain" description="AIG1-type G" evidence="17">
    <location>
        <begin position="485"/>
        <end position="685"/>
    </location>
</feature>
<accession>W5N1Q1</accession>
<evidence type="ECO:0000256" key="9">
    <source>
        <dbReference type="ARBA" id="ARBA00022824"/>
    </source>
</evidence>
<dbReference type="GO" id="GO:0005739">
    <property type="term" value="C:mitochondrion"/>
    <property type="evidence" value="ECO:0007669"/>
    <property type="project" value="UniProtKB-SubCell"/>
</dbReference>
<evidence type="ECO:0000313" key="18">
    <source>
        <dbReference type="Ensembl" id="ENSLOCP00000014560.1"/>
    </source>
</evidence>
<dbReference type="Bgee" id="ENSLOCG00000011841">
    <property type="expression patterns" value="Expressed in mesonephros and 13 other cell types or tissues"/>
</dbReference>
<reference evidence="19" key="1">
    <citation type="submission" date="2011-12" db="EMBL/GenBank/DDBJ databases">
        <title>The Draft Genome of Lepisosteus oculatus.</title>
        <authorList>
            <consortium name="The Broad Institute Genome Assembly &amp; Analysis Group"/>
            <consortium name="Computational R&amp;D Group"/>
            <consortium name="and Sequencing Platform"/>
            <person name="Di Palma F."/>
            <person name="Alfoldi J."/>
            <person name="Johnson J."/>
            <person name="Berlin A."/>
            <person name="Gnerre S."/>
            <person name="Jaffe D."/>
            <person name="MacCallum I."/>
            <person name="Young S."/>
            <person name="Walker B.J."/>
            <person name="Lander E.S."/>
            <person name="Lindblad-Toh K."/>
        </authorList>
    </citation>
    <scope>NUCLEOTIDE SEQUENCE [LARGE SCALE GENOMIC DNA]</scope>
</reference>
<name>W5N1Q1_LEPOC</name>
<organism evidence="18 19">
    <name type="scientific">Lepisosteus oculatus</name>
    <name type="common">Spotted gar</name>
    <dbReference type="NCBI Taxonomy" id="7918"/>
    <lineage>
        <taxon>Eukaryota</taxon>
        <taxon>Metazoa</taxon>
        <taxon>Chordata</taxon>
        <taxon>Craniata</taxon>
        <taxon>Vertebrata</taxon>
        <taxon>Euteleostomi</taxon>
        <taxon>Actinopterygii</taxon>
        <taxon>Neopterygii</taxon>
        <taxon>Holostei</taxon>
        <taxon>Semionotiformes</taxon>
        <taxon>Lepisosteidae</taxon>
        <taxon>Lepisosteus</taxon>
    </lineage>
</organism>
<dbReference type="HOGENOM" id="CLU_296954_0_0_1"/>
<feature type="domain" description="AIG1-type G" evidence="17">
    <location>
        <begin position="3"/>
        <end position="203"/>
    </location>
</feature>
<dbReference type="GO" id="GO:0005783">
    <property type="term" value="C:endoplasmic reticulum"/>
    <property type="evidence" value="ECO:0007669"/>
    <property type="project" value="UniProtKB-SubCell"/>
</dbReference>
<dbReference type="InterPro" id="IPR045058">
    <property type="entry name" value="GIMA/IAN/Toc"/>
</dbReference>
<evidence type="ECO:0000256" key="7">
    <source>
        <dbReference type="ARBA" id="ARBA00022737"/>
    </source>
</evidence>
<dbReference type="EMBL" id="AHAT01036237">
    <property type="status" value="NOT_ANNOTATED_CDS"/>
    <property type="molecule type" value="Genomic_DNA"/>
</dbReference>
<dbReference type="eggNOG" id="ENOG502RB0C">
    <property type="taxonomic scope" value="Eukaryota"/>
</dbReference>
<dbReference type="GO" id="GO:0003924">
    <property type="term" value="F:GTPase activity"/>
    <property type="evidence" value="ECO:0000318"/>
    <property type="project" value="GO_Central"/>
</dbReference>
<dbReference type="STRING" id="7918.ENSLOCP00000014560"/>
<evidence type="ECO:0000256" key="10">
    <source>
        <dbReference type="ARBA" id="ARBA00023034"/>
    </source>
</evidence>
<reference evidence="18" key="3">
    <citation type="submission" date="2025-09" db="UniProtKB">
        <authorList>
            <consortium name="Ensembl"/>
        </authorList>
    </citation>
    <scope>IDENTIFICATION</scope>
</reference>
<evidence type="ECO:0000256" key="8">
    <source>
        <dbReference type="ARBA" id="ARBA00022741"/>
    </source>
</evidence>
<evidence type="ECO:0000256" key="14">
    <source>
        <dbReference type="ARBA" id="ARBA00073539"/>
    </source>
</evidence>
<dbReference type="Gene3D" id="3.40.50.300">
    <property type="entry name" value="P-loop containing nucleotide triphosphate hydrolases"/>
    <property type="match status" value="4"/>
</dbReference>
<dbReference type="EMBL" id="AHAT01036233">
    <property type="status" value="NOT_ANNOTATED_CDS"/>
    <property type="molecule type" value="Genomic_DNA"/>
</dbReference>
<dbReference type="PANTHER" id="PTHR10903">
    <property type="entry name" value="GTPASE, IMAP FAMILY MEMBER-RELATED"/>
    <property type="match status" value="1"/>
</dbReference>
<protein>
    <recommendedName>
        <fullName evidence="14">GTPase IMAP family member 8</fullName>
    </recommendedName>
    <alternativeName>
        <fullName evidence="15">Immune-associated nucleotide-binding protein 9</fullName>
    </alternativeName>
</protein>
<dbReference type="SUPFAM" id="SSF52540">
    <property type="entry name" value="P-loop containing nucleoside triphosphate hydrolases"/>
    <property type="match status" value="4"/>
</dbReference>
<feature type="region of interest" description="Disordered" evidence="16">
    <location>
        <begin position="932"/>
        <end position="952"/>
    </location>
</feature>
<sequence length="1016" mass="113653">PGPPELRLVLVGKTGVGKSASGNTLLGRPAFRSVLGFASVTAGCEKQRGLIAGRSVAVVDTPGLFDTKQRDEDIRREIGKCVNLSSPGPHAFLLVVKPDRFTQEERRAVEKIQEIFGGGASRYVLVLFTRGDELGDTSLEECFGEAGGDLQQLLAQCGGRYHVLNNKSPEERGQVTSLLDKVDAMVTANGGGCYTNDMYSEVERMIQHRERQLRHQYEAAMRQKEQLRIVLLGKKGAGKSASGNTILGFEGFKVEASSSSGRSEFEKKKGEVFGRSVVVIDTPDLFDPQLSNEESLKMILKCVCLSLPGPHCFLLTVQVHQFTKEEREAVEKILRVMGEKNSSHTIMLFTHFDELRTDQKIEDYIESSEDDELKALIRNCGSRYHAFNNKNTPSHNQVAQLLEKIDAVIEMNGGKYYTSDMYEETQQALKREEETLSPQVRDRDEAGGHVTWIDPEGAPLQARASEEATASVPARIPPTMDPSHPSELRLVLLGQTGVGKSATGNTILGAEEFPSRTSASGTTRHCQSGSVKIKGRRITVVDMPGLLDTRLSPEETLFLRDRCLSLSDPGPHALLLVVKVGPFSDKDRRAADRVRELFGEEALRFTVVLFTRGDDLEQQSLEEFVRGNRDLQLLVQQCGGRCHLFNNKSRSDRAQVTELLNLIDRMATDNMGFFVFSESQRRDAEVGKNRSMIEKPVVEELPTYSYNKDKRIERYSAAQGKRDERLRIVLVGKTGAGKSATGNTLLGRAEFESDASPASVTWTCRKGTGEVAGRPIAVVDTPGLFDTQLSGEEIQREIASCVSLSAPGPHAFLVVIQVGRFTQEERETLEVIKGIFGEEAGRYTICTFTRGDDLGGKAIAEYVRAADPGLRDFIRGCGGRYHVFDNRTGGRAQARELLGKVDQMVAANGGGCYTSEMFRRAEAAIRREQERKLREQEEEMGREREEMRARYEETRRRLEEERLLGRGRIRELEGDRERREQERRQLEESLQALRRQMEEIHRKYEDEARRRAEEFN</sequence>
<feature type="domain" description="AIG1-type G" evidence="17">
    <location>
        <begin position="723"/>
        <end position="922"/>
    </location>
</feature>
<keyword evidence="12" id="KW-0342">GTP-binding</keyword>
<proteinExistence type="inferred from homology"/>
<dbReference type="EMBL" id="AHAT01036236">
    <property type="status" value="NOT_ANNOTATED_CDS"/>
    <property type="molecule type" value="Genomic_DNA"/>
</dbReference>
<keyword evidence="11" id="KW-0496">Mitochondrion</keyword>
<dbReference type="FunCoup" id="W5N1Q1">
    <property type="interactions" value="22"/>
</dbReference>
<evidence type="ECO:0000256" key="6">
    <source>
        <dbReference type="ARBA" id="ARBA00022490"/>
    </source>
</evidence>
<keyword evidence="8" id="KW-0547">Nucleotide-binding</keyword>
<dbReference type="Ensembl" id="ENSLOCT00000014589.1">
    <property type="protein sequence ID" value="ENSLOCP00000014560.1"/>
    <property type="gene ID" value="ENSLOCG00000011841.1"/>
</dbReference>
<evidence type="ECO:0000256" key="15">
    <source>
        <dbReference type="ARBA" id="ARBA00077278"/>
    </source>
</evidence>
<comment type="similarity">
    <text evidence="5">Belongs to the TRAFAC class TrmE-Era-EngA-EngB-Septin-like GTPase superfamily. AIG1/Toc34/Toc159-like paraseptin GTPase family. IAN subfamily.</text>
</comment>
<dbReference type="GeneTree" id="ENSGT01120000271858"/>
<comment type="subcellular location">
    <subcellularLocation>
        <location evidence="3">Cytoplasm</location>
        <location evidence="3">Cytosol</location>
    </subcellularLocation>
    <subcellularLocation>
        <location evidence="2">Endoplasmic reticulum</location>
    </subcellularLocation>
    <subcellularLocation>
        <location evidence="4">Golgi apparatus</location>
    </subcellularLocation>
    <subcellularLocation>
        <location evidence="1">Mitochondrion</location>
    </subcellularLocation>
</comment>